<evidence type="ECO:0000313" key="5">
    <source>
        <dbReference type="EMBL" id="ORX44354.1"/>
    </source>
</evidence>
<organism evidence="5 6">
    <name type="scientific">Piromyces finnis</name>
    <dbReference type="NCBI Taxonomy" id="1754191"/>
    <lineage>
        <taxon>Eukaryota</taxon>
        <taxon>Fungi</taxon>
        <taxon>Fungi incertae sedis</taxon>
        <taxon>Chytridiomycota</taxon>
        <taxon>Chytridiomycota incertae sedis</taxon>
        <taxon>Neocallimastigomycetes</taxon>
        <taxon>Neocallimastigales</taxon>
        <taxon>Neocallimastigaceae</taxon>
        <taxon>Piromyces</taxon>
    </lineage>
</organism>
<dbReference type="Proteomes" id="UP000193719">
    <property type="component" value="Unassembled WGS sequence"/>
</dbReference>
<dbReference type="GO" id="GO:0005737">
    <property type="term" value="C:cytoplasm"/>
    <property type="evidence" value="ECO:0007669"/>
    <property type="project" value="TreeGrafter"/>
</dbReference>
<evidence type="ECO:0000256" key="3">
    <source>
        <dbReference type="ARBA" id="ARBA00023235"/>
    </source>
</evidence>
<dbReference type="PANTHER" id="PTHR11142:SF5">
    <property type="entry name" value="TRNA PSEUDOURIDINE(38_39) SYNTHASE"/>
    <property type="match status" value="1"/>
</dbReference>
<dbReference type="InterPro" id="IPR020095">
    <property type="entry name" value="PsdUridine_synth_TruA_C"/>
</dbReference>
<dbReference type="InterPro" id="IPR020103">
    <property type="entry name" value="PsdUridine_synth_cat_dom_sf"/>
</dbReference>
<reference evidence="5 6" key="2">
    <citation type="submission" date="2016-08" db="EMBL/GenBank/DDBJ databases">
        <title>Pervasive Adenine N6-methylation of Active Genes in Fungi.</title>
        <authorList>
            <consortium name="DOE Joint Genome Institute"/>
            <person name="Mondo S.J."/>
            <person name="Dannebaum R.O."/>
            <person name="Kuo R.C."/>
            <person name="Labutti K."/>
            <person name="Haridas S."/>
            <person name="Kuo A."/>
            <person name="Salamov A."/>
            <person name="Ahrendt S.R."/>
            <person name="Lipzen A."/>
            <person name="Sullivan W."/>
            <person name="Andreopoulos W.B."/>
            <person name="Clum A."/>
            <person name="Lindquist E."/>
            <person name="Daum C."/>
            <person name="Ramamoorthy G.K."/>
            <person name="Gryganskyi A."/>
            <person name="Culley D."/>
            <person name="Magnuson J.K."/>
            <person name="James T.Y."/>
            <person name="O'Malley M.A."/>
            <person name="Stajich J.E."/>
            <person name="Spatafora J.W."/>
            <person name="Visel A."/>
            <person name="Grigoriev I.V."/>
        </authorList>
    </citation>
    <scope>NUCLEOTIDE SEQUENCE [LARGE SCALE GENOMIC DNA]</scope>
    <source>
        <strain evidence="6">finn</strain>
    </source>
</reference>
<evidence type="ECO:0000259" key="4">
    <source>
        <dbReference type="Pfam" id="PF01416"/>
    </source>
</evidence>
<feature type="domain" description="Pseudouridine synthase I TruA alpha/beta" evidence="4">
    <location>
        <begin position="249"/>
        <end position="414"/>
    </location>
</feature>
<dbReference type="Gene3D" id="3.30.70.660">
    <property type="entry name" value="Pseudouridine synthase I, catalytic domain, C-terminal subdomain"/>
    <property type="match status" value="1"/>
</dbReference>
<dbReference type="STRING" id="1754191.A0A1Y1UZX7"/>
<evidence type="ECO:0000256" key="2">
    <source>
        <dbReference type="ARBA" id="ARBA00022694"/>
    </source>
</evidence>
<dbReference type="GO" id="GO:0005634">
    <property type="term" value="C:nucleus"/>
    <property type="evidence" value="ECO:0007669"/>
    <property type="project" value="TreeGrafter"/>
</dbReference>
<comment type="caution">
    <text evidence="5">The sequence shown here is derived from an EMBL/GenBank/DDBJ whole genome shotgun (WGS) entry which is preliminary data.</text>
</comment>
<dbReference type="GO" id="GO:0009982">
    <property type="term" value="F:pseudouridine synthase activity"/>
    <property type="evidence" value="ECO:0007669"/>
    <property type="project" value="InterPro"/>
</dbReference>
<dbReference type="GO" id="GO:0031119">
    <property type="term" value="P:tRNA pseudouridine synthesis"/>
    <property type="evidence" value="ECO:0007669"/>
    <property type="project" value="TreeGrafter"/>
</dbReference>
<dbReference type="GO" id="GO:0003723">
    <property type="term" value="F:RNA binding"/>
    <property type="evidence" value="ECO:0007669"/>
    <property type="project" value="InterPro"/>
</dbReference>
<sequence length="613" mass="72653">MDSVKYHKWTKEQLIERIISYEKEFNIIGKGKKKYFHKQRPFDIKKYNQRPIALKIAYLGWNYYGYAAQEGENVDTIESHLFKALQTAKLIKDRESCRYNRCGRTDKGVSAFCQIVNLCVRSNLPANGEDVFTWKELMENDELSENDNTNLNSKMGNAIAIDEICNSEKDKTIEELSNNKNQSNKSKKQPKKEELAYVTILNRLLPSDIRIISWSPVDKNFNARFHCTYRTYKYFFPAQRLDIPLMQKAAKKLVGVHDFRNFCKIDPLYNSHYRRTVYSAEIYKMNHLEKTINIPTDQVEPNEVFIEDPDKLNDEYLKKHSLQQQNKNEEKESYNIEKSSPFDMYIFEVCGKAFLWHQVRFFMGILFLIGRHLEEPEIIDTLLDLSQHNDGKLGRPSYDLADEFPLVLVDTGYPKGTFQWRLEDYFSDDPIYNSKNFFLNVFNQWKMKQIKSAMIETLIRDVKYLPDASNNNHIKKPLRHFEPEEKKITNEDNNSNKVDEKDMDQLHKTKKIKTENTNIDNTQSLENDKQELEIIYKRKSINEDKEEKQKCEKRFNDVINNVMKGTLCSGSKNVQEKKYVKVMNRQRCESIQCVREKFLIKQEKKRLKKENKE</sequence>
<dbReference type="InterPro" id="IPR020094">
    <property type="entry name" value="TruA/RsuA/RluB/E/F_N"/>
</dbReference>
<dbReference type="Gene3D" id="3.30.70.580">
    <property type="entry name" value="Pseudouridine synthase I, catalytic domain, N-terminal subdomain"/>
    <property type="match status" value="1"/>
</dbReference>
<protein>
    <submittedName>
        <fullName evidence="5">Pseudouridine synthase</fullName>
    </submittedName>
</protein>
<dbReference type="SUPFAM" id="SSF55120">
    <property type="entry name" value="Pseudouridine synthase"/>
    <property type="match status" value="1"/>
</dbReference>
<name>A0A1Y1UZX7_9FUNG</name>
<dbReference type="InterPro" id="IPR020097">
    <property type="entry name" value="PsdUridine_synth_TruA_a/b_dom"/>
</dbReference>
<proteinExistence type="inferred from homology"/>
<dbReference type="OrthoDB" id="25767at2759"/>
<dbReference type="PANTHER" id="PTHR11142">
    <property type="entry name" value="PSEUDOURIDYLATE SYNTHASE"/>
    <property type="match status" value="1"/>
</dbReference>
<dbReference type="EMBL" id="MCFH01000046">
    <property type="protein sequence ID" value="ORX44354.1"/>
    <property type="molecule type" value="Genomic_DNA"/>
</dbReference>
<evidence type="ECO:0000313" key="6">
    <source>
        <dbReference type="Proteomes" id="UP000193719"/>
    </source>
</evidence>
<comment type="similarity">
    <text evidence="1">Belongs to the tRNA pseudouridine synthase TruA family.</text>
</comment>
<accession>A0A1Y1UZX7</accession>
<gene>
    <name evidence="5" type="ORF">BCR36DRAFT_415114</name>
</gene>
<keyword evidence="6" id="KW-1185">Reference proteome</keyword>
<dbReference type="GO" id="GO:1990481">
    <property type="term" value="P:mRNA pseudouridine synthesis"/>
    <property type="evidence" value="ECO:0007669"/>
    <property type="project" value="TreeGrafter"/>
</dbReference>
<dbReference type="AlphaFoldDB" id="A0A1Y1UZX7"/>
<dbReference type="InterPro" id="IPR001406">
    <property type="entry name" value="PsdUridine_synth_TruA"/>
</dbReference>
<reference evidence="5 6" key="1">
    <citation type="submission" date="2016-08" db="EMBL/GenBank/DDBJ databases">
        <title>Genomes of anaerobic fungi encode conserved fungal cellulosomes for biomass hydrolysis.</title>
        <authorList>
            <consortium name="DOE Joint Genome Institute"/>
            <person name="Haitjema C.H."/>
            <person name="Gilmore S.P."/>
            <person name="Henske J.K."/>
            <person name="Solomon K.V."/>
            <person name="De Groot R."/>
            <person name="Kuo A."/>
            <person name="Mondo S.J."/>
            <person name="Salamov A.A."/>
            <person name="Labutti K."/>
            <person name="Zhao Z."/>
            <person name="Chiniquy J."/>
            <person name="Barry K."/>
            <person name="Brewer H.M."/>
            <person name="Purvine S.O."/>
            <person name="Wright A.T."/>
            <person name="Boxma B."/>
            <person name="Van Alen T."/>
            <person name="Hackstein J.H."/>
            <person name="Baker S.E."/>
            <person name="Grigoriev I.V."/>
            <person name="O'Malley M.A."/>
        </authorList>
    </citation>
    <scope>NUCLEOTIDE SEQUENCE [LARGE SCALE GENOMIC DNA]</scope>
    <source>
        <strain evidence="6">finn</strain>
    </source>
</reference>
<keyword evidence="2" id="KW-0819">tRNA processing</keyword>
<dbReference type="HAMAP" id="MF_00171">
    <property type="entry name" value="TruA"/>
    <property type="match status" value="1"/>
</dbReference>
<keyword evidence="3" id="KW-0413">Isomerase</keyword>
<evidence type="ECO:0000256" key="1">
    <source>
        <dbReference type="ARBA" id="ARBA00009375"/>
    </source>
</evidence>
<dbReference type="Pfam" id="PF01416">
    <property type="entry name" value="PseudoU_synth_1"/>
    <property type="match status" value="1"/>
</dbReference>